<protein>
    <submittedName>
        <fullName evidence="6">RND transporter</fullName>
    </submittedName>
</protein>
<feature type="coiled-coil region" evidence="2">
    <location>
        <begin position="110"/>
        <end position="175"/>
    </location>
</feature>
<gene>
    <name evidence="6" type="ORF">TVD_04555</name>
</gene>
<dbReference type="Gene3D" id="2.40.50.100">
    <property type="match status" value="1"/>
</dbReference>
<dbReference type="GO" id="GO:1990281">
    <property type="term" value="C:efflux pump complex"/>
    <property type="evidence" value="ECO:0007669"/>
    <property type="project" value="TreeGrafter"/>
</dbReference>
<dbReference type="RefSeq" id="WP_047250926.1">
    <property type="nucleotide sequence ID" value="NZ_CP011367.1"/>
</dbReference>
<dbReference type="Gene3D" id="2.40.30.170">
    <property type="match status" value="1"/>
</dbReference>
<feature type="transmembrane region" description="Helical" evidence="3">
    <location>
        <begin position="15"/>
        <end position="35"/>
    </location>
</feature>
<evidence type="ECO:0000256" key="3">
    <source>
        <dbReference type="SAM" id="Phobius"/>
    </source>
</evidence>
<dbReference type="NCBIfam" id="TIGR01730">
    <property type="entry name" value="RND_mfp"/>
    <property type="match status" value="1"/>
</dbReference>
<name>A0A0G3G5E6_9GAMM</name>
<keyword evidence="3" id="KW-0812">Transmembrane</keyword>
<dbReference type="InterPro" id="IPR058792">
    <property type="entry name" value="Beta-barrel_RND_2"/>
</dbReference>
<dbReference type="STRING" id="106634.TVD_04555"/>
<dbReference type="KEGG" id="tvr:TVD_04555"/>
<evidence type="ECO:0000256" key="1">
    <source>
        <dbReference type="ARBA" id="ARBA00009477"/>
    </source>
</evidence>
<dbReference type="Pfam" id="PF25917">
    <property type="entry name" value="BSH_RND"/>
    <property type="match status" value="1"/>
</dbReference>
<dbReference type="Gene3D" id="1.10.287.470">
    <property type="entry name" value="Helix hairpin bin"/>
    <property type="match status" value="1"/>
</dbReference>
<dbReference type="OrthoDB" id="9806939at2"/>
<reference evidence="6 7" key="1">
    <citation type="submission" date="2015-04" db="EMBL/GenBank/DDBJ databases">
        <title>Complete Sequence for the Genome of the Thioalkalivibrio versutus D301.</title>
        <authorList>
            <person name="Mu T."/>
            <person name="Zhou J."/>
            <person name="Xu X."/>
        </authorList>
    </citation>
    <scope>NUCLEOTIDE SEQUENCE [LARGE SCALE GENOMIC DNA]</scope>
    <source>
        <strain evidence="6 7">D301</strain>
    </source>
</reference>
<evidence type="ECO:0000259" key="4">
    <source>
        <dbReference type="Pfam" id="PF25917"/>
    </source>
</evidence>
<dbReference type="InterPro" id="IPR006143">
    <property type="entry name" value="RND_pump_MFP"/>
</dbReference>
<dbReference type="InterPro" id="IPR058625">
    <property type="entry name" value="MdtA-like_BSH"/>
</dbReference>
<organism evidence="6 7">
    <name type="scientific">Thioalkalivibrio versutus</name>
    <dbReference type="NCBI Taxonomy" id="106634"/>
    <lineage>
        <taxon>Bacteria</taxon>
        <taxon>Pseudomonadati</taxon>
        <taxon>Pseudomonadota</taxon>
        <taxon>Gammaproteobacteria</taxon>
        <taxon>Chromatiales</taxon>
        <taxon>Ectothiorhodospiraceae</taxon>
        <taxon>Thioalkalivibrio</taxon>
    </lineage>
</organism>
<evidence type="ECO:0000313" key="7">
    <source>
        <dbReference type="Proteomes" id="UP000064201"/>
    </source>
</evidence>
<dbReference type="EMBL" id="CP011367">
    <property type="protein sequence ID" value="AKJ94687.1"/>
    <property type="molecule type" value="Genomic_DNA"/>
</dbReference>
<dbReference type="AlphaFoldDB" id="A0A0G3G5E6"/>
<dbReference type="Proteomes" id="UP000064201">
    <property type="component" value="Chromosome"/>
</dbReference>
<keyword evidence="3" id="KW-0472">Membrane</keyword>
<feature type="domain" description="Multidrug resistance protein MdtA-like barrel-sandwich hybrid" evidence="4">
    <location>
        <begin position="78"/>
        <end position="204"/>
    </location>
</feature>
<feature type="domain" description="CusB-like beta-barrel" evidence="5">
    <location>
        <begin position="211"/>
        <end position="279"/>
    </location>
</feature>
<dbReference type="PATRIC" id="fig|106634.4.peg.931"/>
<evidence type="ECO:0000256" key="2">
    <source>
        <dbReference type="SAM" id="Coils"/>
    </source>
</evidence>
<proteinExistence type="inferred from homology"/>
<keyword evidence="2" id="KW-0175">Coiled coil</keyword>
<sequence>MSGSVWHRLRAQSRLFIALGILILVVVWIVSGMLGRETEEAPRASDPQPMAVAVTALTAEPVERLLVLQGRVEPDLRVMVRAETAGQVAEWAVARGARVDVGDELANLRMDDREARRRQAIARLRGAESEYEAAQRLHDQGHVSRTQLEAREAEREAARAELEAVELDIRNTRIVAPVAGIVNQRLADRGDFVSRGDPVAEVVDNDPLLAVVHVPQHQIGRVEPGQPARIRFLDRRRAEGEVRFVSRVAESGTQTFRVEIAVPNPDEALPSGISAGVEIPTAVLQAHKLSPAWMGLDDAGRVGVKTVDAADRVVFHAVEVIRAAADGVWVTGLPETARVITIGHGFVTDGERVRPQAAQVDPGAAVPESVDGAAP</sequence>
<dbReference type="GO" id="GO:0015562">
    <property type="term" value="F:efflux transmembrane transporter activity"/>
    <property type="evidence" value="ECO:0007669"/>
    <property type="project" value="TreeGrafter"/>
</dbReference>
<evidence type="ECO:0000313" key="6">
    <source>
        <dbReference type="EMBL" id="AKJ94687.1"/>
    </source>
</evidence>
<dbReference type="Pfam" id="PF25954">
    <property type="entry name" value="Beta-barrel_RND_2"/>
    <property type="match status" value="1"/>
</dbReference>
<evidence type="ECO:0000259" key="5">
    <source>
        <dbReference type="Pfam" id="PF25954"/>
    </source>
</evidence>
<dbReference type="PANTHER" id="PTHR30469:SF29">
    <property type="entry name" value="BLR2860 PROTEIN"/>
    <property type="match status" value="1"/>
</dbReference>
<comment type="similarity">
    <text evidence="1">Belongs to the membrane fusion protein (MFP) (TC 8.A.1) family.</text>
</comment>
<dbReference type="SUPFAM" id="SSF111369">
    <property type="entry name" value="HlyD-like secretion proteins"/>
    <property type="match status" value="1"/>
</dbReference>
<dbReference type="PANTHER" id="PTHR30469">
    <property type="entry name" value="MULTIDRUG RESISTANCE PROTEIN MDTA"/>
    <property type="match status" value="1"/>
</dbReference>
<keyword evidence="3" id="KW-1133">Transmembrane helix</keyword>
<keyword evidence="7" id="KW-1185">Reference proteome</keyword>
<accession>A0A0G3G5E6</accession>